<evidence type="ECO:0000313" key="2">
    <source>
        <dbReference type="EMBL" id="ALV26363.1"/>
    </source>
</evidence>
<sequence length="91" mass="9503">MRSIRSAAAAPQGVQSGKSGNPKGLKSLGFLSHGGSASGEPPRRARGRKMHTQVVTAPPAPDAAAKPGDLSIRPKRLPSLREEKAQDKQDP</sequence>
<dbReference type="RefSeq" id="WP_058898130.1">
    <property type="nucleotide sequence ID" value="NZ_CP013068.1"/>
</dbReference>
<dbReference type="Proteomes" id="UP000064921">
    <property type="component" value="Chromosome"/>
</dbReference>
<dbReference type="EMBL" id="CP013068">
    <property type="protein sequence ID" value="ALV26363.1"/>
    <property type="molecule type" value="Genomic_DNA"/>
</dbReference>
<reference evidence="2 3" key="1">
    <citation type="submission" date="2015-10" db="EMBL/GenBank/DDBJ databases">
        <title>The world's first case of liver abscess caused by Pannonibacter phragmitetus.</title>
        <authorList>
            <person name="Ming D."/>
            <person name="Wang M."/>
            <person name="Zhou Y."/>
            <person name="Jiang T."/>
            <person name="Hu S."/>
        </authorList>
    </citation>
    <scope>NUCLEOTIDE SEQUENCE [LARGE SCALE GENOMIC DNA]</scope>
    <source>
        <strain evidence="2 3">31801</strain>
    </source>
</reference>
<accession>A0A0U3N529</accession>
<protein>
    <submittedName>
        <fullName evidence="2">Uncharacterized protein</fullName>
    </submittedName>
</protein>
<proteinExistence type="predicted"/>
<feature type="compositionally biased region" description="Basic and acidic residues" evidence="1">
    <location>
        <begin position="79"/>
        <end position="91"/>
    </location>
</feature>
<feature type="region of interest" description="Disordered" evidence="1">
    <location>
        <begin position="1"/>
        <end position="91"/>
    </location>
</feature>
<evidence type="ECO:0000313" key="3">
    <source>
        <dbReference type="Proteomes" id="UP000064921"/>
    </source>
</evidence>
<organism evidence="2 3">
    <name type="scientific">Pannonibacter phragmitetus</name>
    <dbReference type="NCBI Taxonomy" id="121719"/>
    <lineage>
        <taxon>Bacteria</taxon>
        <taxon>Pseudomonadati</taxon>
        <taxon>Pseudomonadota</taxon>
        <taxon>Alphaproteobacteria</taxon>
        <taxon>Hyphomicrobiales</taxon>
        <taxon>Stappiaceae</taxon>
        <taxon>Pannonibacter</taxon>
    </lineage>
</organism>
<dbReference type="AlphaFoldDB" id="A0A0U3N529"/>
<dbReference type="STRING" id="121719.APZ00_04120"/>
<dbReference type="KEGG" id="pphr:APZ00_04120"/>
<keyword evidence="3" id="KW-1185">Reference proteome</keyword>
<name>A0A0U3N529_9HYPH</name>
<gene>
    <name evidence="2" type="ORF">APZ00_04120</name>
</gene>
<evidence type="ECO:0000256" key="1">
    <source>
        <dbReference type="SAM" id="MobiDB-lite"/>
    </source>
</evidence>